<dbReference type="Pfam" id="PF02362">
    <property type="entry name" value="B3"/>
    <property type="match status" value="1"/>
</dbReference>
<dbReference type="PROSITE" id="PS50863">
    <property type="entry name" value="B3"/>
    <property type="match status" value="1"/>
</dbReference>
<dbReference type="SUPFAM" id="SSF101936">
    <property type="entry name" value="DNA-binding pseudobarrel domain"/>
    <property type="match status" value="1"/>
</dbReference>
<reference evidence="8 9" key="1">
    <citation type="journal article" date="2018" name="Science">
        <title>The opium poppy genome and morphinan production.</title>
        <authorList>
            <person name="Guo L."/>
            <person name="Winzer T."/>
            <person name="Yang X."/>
            <person name="Li Y."/>
            <person name="Ning Z."/>
            <person name="He Z."/>
            <person name="Teodor R."/>
            <person name="Lu Y."/>
            <person name="Bowser T.A."/>
            <person name="Graham I.A."/>
            <person name="Ye K."/>
        </authorList>
    </citation>
    <scope>NUCLEOTIDE SEQUENCE [LARGE SCALE GENOMIC DNA]</scope>
    <source>
        <strain evidence="9">cv. HN1</strain>
        <tissue evidence="8">Leaves</tissue>
    </source>
</reference>
<evidence type="ECO:0000313" key="9">
    <source>
        <dbReference type="Proteomes" id="UP000316621"/>
    </source>
</evidence>
<evidence type="ECO:0000256" key="4">
    <source>
        <dbReference type="ARBA" id="ARBA00023163"/>
    </source>
</evidence>
<evidence type="ECO:0000313" key="8">
    <source>
        <dbReference type="EMBL" id="RZC61442.1"/>
    </source>
</evidence>
<feature type="region of interest" description="Disordered" evidence="6">
    <location>
        <begin position="130"/>
        <end position="157"/>
    </location>
</feature>
<dbReference type="Proteomes" id="UP000316621">
    <property type="component" value="Chromosome 5"/>
</dbReference>
<dbReference type="AlphaFoldDB" id="A0A4Y7JN47"/>
<protein>
    <recommendedName>
        <fullName evidence="7">TF-B3 domain-containing protein</fullName>
    </recommendedName>
</protein>
<dbReference type="InterPro" id="IPR044837">
    <property type="entry name" value="REM16-like"/>
</dbReference>
<evidence type="ECO:0000256" key="2">
    <source>
        <dbReference type="ARBA" id="ARBA00023015"/>
    </source>
</evidence>
<dbReference type="GO" id="GO:0005634">
    <property type="term" value="C:nucleus"/>
    <property type="evidence" value="ECO:0007669"/>
    <property type="project" value="UniProtKB-SubCell"/>
</dbReference>
<comment type="subcellular location">
    <subcellularLocation>
        <location evidence="1">Nucleus</location>
    </subcellularLocation>
</comment>
<keyword evidence="3" id="KW-0238">DNA-binding</keyword>
<evidence type="ECO:0000256" key="6">
    <source>
        <dbReference type="SAM" id="MobiDB-lite"/>
    </source>
</evidence>
<organism evidence="8 9">
    <name type="scientific">Papaver somniferum</name>
    <name type="common">Opium poppy</name>
    <dbReference type="NCBI Taxonomy" id="3469"/>
    <lineage>
        <taxon>Eukaryota</taxon>
        <taxon>Viridiplantae</taxon>
        <taxon>Streptophyta</taxon>
        <taxon>Embryophyta</taxon>
        <taxon>Tracheophyta</taxon>
        <taxon>Spermatophyta</taxon>
        <taxon>Magnoliopsida</taxon>
        <taxon>Ranunculales</taxon>
        <taxon>Papaveraceae</taxon>
        <taxon>Papaveroideae</taxon>
        <taxon>Papaver</taxon>
    </lineage>
</organism>
<keyword evidence="5" id="KW-0539">Nucleus</keyword>
<keyword evidence="9" id="KW-1185">Reference proteome</keyword>
<keyword evidence="4" id="KW-0804">Transcription</keyword>
<evidence type="ECO:0000256" key="1">
    <source>
        <dbReference type="ARBA" id="ARBA00004123"/>
    </source>
</evidence>
<dbReference type="PANTHER" id="PTHR31391">
    <property type="entry name" value="B3 DOMAIN-CONTAINING PROTEIN OS11G0197600-RELATED"/>
    <property type="match status" value="1"/>
</dbReference>
<dbReference type="InterPro" id="IPR015300">
    <property type="entry name" value="DNA-bd_pseudobarrel_sf"/>
</dbReference>
<dbReference type="Gene3D" id="2.40.330.10">
    <property type="entry name" value="DNA-binding pseudobarrel domain"/>
    <property type="match status" value="1"/>
</dbReference>
<accession>A0A4Y7JN47</accession>
<evidence type="ECO:0000259" key="7">
    <source>
        <dbReference type="PROSITE" id="PS50863"/>
    </source>
</evidence>
<dbReference type="Gramene" id="RZC61442">
    <property type="protein sequence ID" value="RZC61442"/>
    <property type="gene ID" value="C5167_023187"/>
</dbReference>
<evidence type="ECO:0000256" key="5">
    <source>
        <dbReference type="ARBA" id="ARBA00023242"/>
    </source>
</evidence>
<name>A0A4Y7JN47_PAPSO</name>
<keyword evidence="2" id="KW-0805">Transcription regulation</keyword>
<dbReference type="EMBL" id="CM010719">
    <property type="protein sequence ID" value="RZC61442.1"/>
    <property type="molecule type" value="Genomic_DNA"/>
</dbReference>
<dbReference type="CDD" id="cd10017">
    <property type="entry name" value="B3_DNA"/>
    <property type="match status" value="1"/>
</dbReference>
<dbReference type="SMART" id="SM01019">
    <property type="entry name" value="B3"/>
    <property type="match status" value="1"/>
</dbReference>
<dbReference type="InterPro" id="IPR003340">
    <property type="entry name" value="B3_DNA-bd"/>
</dbReference>
<dbReference type="GO" id="GO:0003677">
    <property type="term" value="F:DNA binding"/>
    <property type="evidence" value="ECO:0007669"/>
    <property type="project" value="UniProtKB-KW"/>
</dbReference>
<feature type="compositionally biased region" description="Acidic residues" evidence="6">
    <location>
        <begin position="145"/>
        <end position="156"/>
    </location>
</feature>
<proteinExistence type="predicted"/>
<gene>
    <name evidence="8" type="ORF">C5167_023187</name>
</gene>
<sequence length="295" mass="33567">MQFHPCVEHLYYQHKMEIHCTLYQMEPSANECISIDEQSGFLQEKSSPPSQQIADESMEKPRANVAKPIQLDTQMELEQSGSSQSQIVLGLPSLQETVDTQMESEHSSSSHIILGLPSAQKTGETIKVSDINDSKSPCNPIQQEAENETDSTEEEQDKMKLNDTTTMEEHDEPYFLTDKPYFHCILGKTQLHNMGIPKSVNQLLPEKEVPVNLSYRNKTWKVKYQGNRASKKFDSSWKHFVHDNNLRFGDGCVFELTEHSDNCINFRIQILDGDVPSELLDRVDGQTIEHPITIG</sequence>
<dbReference type="PANTHER" id="PTHR31391:SF64">
    <property type="entry name" value="B3 DOMAIN-CONTAINING PROTEIN OS06G0112300"/>
    <property type="match status" value="1"/>
</dbReference>
<feature type="domain" description="TF-B3" evidence="7">
    <location>
        <begin position="216"/>
        <end position="274"/>
    </location>
</feature>
<evidence type="ECO:0000256" key="3">
    <source>
        <dbReference type="ARBA" id="ARBA00023125"/>
    </source>
</evidence>